<feature type="region of interest" description="Disordered" evidence="2">
    <location>
        <begin position="276"/>
        <end position="307"/>
    </location>
</feature>
<name>A0AA38NT72_9AGAR</name>
<feature type="domain" description="HAM1-like N-terminal" evidence="3">
    <location>
        <begin position="40"/>
        <end position="441"/>
    </location>
</feature>
<dbReference type="InterPro" id="IPR045967">
    <property type="entry name" value="HAM1-like_N"/>
</dbReference>
<feature type="compositionally biased region" description="Basic and acidic residues" evidence="2">
    <location>
        <begin position="288"/>
        <end position="307"/>
    </location>
</feature>
<dbReference type="PANTHER" id="PTHR31138">
    <property type="entry name" value="CHROMOSOME 19, WHOLE GENOME SHOTGUN SEQUENCE"/>
    <property type="match status" value="1"/>
</dbReference>
<evidence type="ECO:0000313" key="4">
    <source>
        <dbReference type="EMBL" id="KAJ3790628.1"/>
    </source>
</evidence>
<comment type="caution">
    <text evidence="4">The sequence shown here is derived from an EMBL/GenBank/DDBJ whole genome shotgun (WGS) entry which is preliminary data.</text>
</comment>
<evidence type="ECO:0000256" key="2">
    <source>
        <dbReference type="SAM" id="MobiDB-lite"/>
    </source>
</evidence>
<keyword evidence="5" id="KW-1185">Reference proteome</keyword>
<evidence type="ECO:0000259" key="3">
    <source>
        <dbReference type="Pfam" id="PF19343"/>
    </source>
</evidence>
<dbReference type="EMBL" id="MU793248">
    <property type="protein sequence ID" value="KAJ3790628.1"/>
    <property type="molecule type" value="Genomic_DNA"/>
</dbReference>
<proteinExistence type="predicted"/>
<feature type="coiled-coil region" evidence="1">
    <location>
        <begin position="319"/>
        <end position="346"/>
    </location>
</feature>
<feature type="region of interest" description="Disordered" evidence="2">
    <location>
        <begin position="1294"/>
        <end position="1332"/>
    </location>
</feature>
<feature type="compositionally biased region" description="Basic and acidic residues" evidence="2">
    <location>
        <begin position="1315"/>
        <end position="1332"/>
    </location>
</feature>
<accession>A0AA38NT72</accession>
<protein>
    <recommendedName>
        <fullName evidence="3">HAM1-like N-terminal domain-containing protein</fullName>
    </recommendedName>
</protein>
<dbReference type="PANTHER" id="PTHR31138:SF1">
    <property type="entry name" value="PDZ DOMAIN-CONTAINING PROTEIN"/>
    <property type="match status" value="1"/>
</dbReference>
<sequence>MGLFASCIRRKPPRREEREPLLSPAEEQRQPELKNIFKKVVHIVSALDAGKIPSQHQLNRLLKAVLRSNILYPKEGGVSPAGNKVLRDLREVFGLLAVFGLEKNYDDKVQDTVYHARCLALTSTDPDELIVLEPPSEVDPVVRHISLIASELQTDIPLLFSSICSLLALFLTSTSFRIVSSNLFLLVRQCFVSSLVKGIQKVEGIAERIEHAAEMTQDLTDRAIYVADQVQVVTEAIGLSAEGMEDVAKDAEHVALLSTTEDDAIHGLKGVKNRAQEEAGHALGEVQTRQKEHDLSRQEDMKKSKLDDANIDKTFRQREQQQELNADRAKTELKQTEEREDAVVESIRKALLLIHYHPTQKSALRSIVLLTRKYINHYRTLFALRMKKHGPYISELSPSDSNMDEWKHLTSLFTNFKELLERLAGAAQEKSLDPLLCALRDVLVLPLEETRWSTSQVEDRNESSLLANLAISVNLIANSALGIGSGHIPDHKQIKYIESDVFHREVRALIGKIRSVRGGVMDSTSSSLDYSSVKSPSIPTPKLHTLQREVQTFITALQSDRTSRRLCCSFVTLVGDFDEYIHPSSDSTENEAISGPFFNPSSVLTTVLNDFTGYLIPKVVSGIMGSVFGRSKSTLPRSTTNHTYDSTPGAVYSERMREWEFPLPLPRVELVSDTNNSSTPLADATTDLRWLEGAIDPRLMRVRILDDKKVESQWKENQIISCFHWCCCTSPDSDFTDPYINAEAGYRVPTFATHSVGPERELESWAKTHANLANLLTPSSISIAQWNETRVENFFSSVIPKPKSAIDAEPLLVDLTVSGEDTSRHAAEFTRAKLVDFEVATTSVPVLDPMNRDSDRHEQSDHLFALVQGESESQDRLGRIKTKVKTLHKIRVHVEGILSSLPSVTGDVPLSNSSESNSAHSLTSVRSEITQYLMLEHIGYYARYNVLSSIFGTWLGIRDEGLLDLEFKFRDSNSLSTGTKDDADGALLGIEIDLDASTGLDTLFTIQEDELDSDVDLPFKISNTNVGLPRTLSVTPRLRDLLPSTLLSTITSFARRTLLALFIRPVVLPLAAVMIRRELEKAIAQGIEEGCEFSERLLIEILKGAKQRARKRVAKLKFEMDALPAERQVEAADLQRHQVSLGDVWASMMKVLGETTAAGDSEAIVHTRVREVGLKGIQIERAAVGVEENEEQRAQNNSSGVKPESIATNITTLAIGVAPQLLPDKADPISSALPSTESSKVVHEMIADTQSGVRDAFGKARDSVKDGLQQDIENVVGRTQDAIQKVAEATEGVQEGIDEVEQANQQGFSKRAKKGREERESEEGWRSAEFDF</sequence>
<keyword evidence="1" id="KW-0175">Coiled coil</keyword>
<evidence type="ECO:0000313" key="5">
    <source>
        <dbReference type="Proteomes" id="UP001163798"/>
    </source>
</evidence>
<gene>
    <name evidence="4" type="ORF">GGU10DRAFT_146217</name>
</gene>
<dbReference type="Gene3D" id="1.20.120.20">
    <property type="entry name" value="Apolipoprotein"/>
    <property type="match status" value="1"/>
</dbReference>
<dbReference type="Proteomes" id="UP001163798">
    <property type="component" value="Unassembled WGS sequence"/>
</dbReference>
<evidence type="ECO:0000256" key="1">
    <source>
        <dbReference type="SAM" id="Coils"/>
    </source>
</evidence>
<dbReference type="Pfam" id="PF19343">
    <property type="entry name" value="HAM1_N"/>
    <property type="match status" value="1"/>
</dbReference>
<reference evidence="4" key="1">
    <citation type="submission" date="2022-08" db="EMBL/GenBank/DDBJ databases">
        <authorList>
            <consortium name="DOE Joint Genome Institute"/>
            <person name="Min B."/>
            <person name="Riley R."/>
            <person name="Sierra-Patev S."/>
            <person name="Naranjo-Ortiz M."/>
            <person name="Looney B."/>
            <person name="Konkel Z."/>
            <person name="Slot J.C."/>
            <person name="Sakamoto Y."/>
            <person name="Steenwyk J.L."/>
            <person name="Rokas A."/>
            <person name="Carro J."/>
            <person name="Camarero S."/>
            <person name="Ferreira P."/>
            <person name="Molpeceres G."/>
            <person name="Ruiz-Duenas F.J."/>
            <person name="Serrano A."/>
            <person name="Henrissat B."/>
            <person name="Drula E."/>
            <person name="Hughes K.W."/>
            <person name="Mata J.L."/>
            <person name="Ishikawa N.K."/>
            <person name="Vargas-Isla R."/>
            <person name="Ushijima S."/>
            <person name="Smith C.A."/>
            <person name="Ahrendt S."/>
            <person name="Andreopoulos W."/>
            <person name="He G."/>
            <person name="Labutti K."/>
            <person name="Lipzen A."/>
            <person name="Ng V."/>
            <person name="Sandor L."/>
            <person name="Barry K."/>
            <person name="Martinez A.T."/>
            <person name="Xiao Y."/>
            <person name="Gibbons J.G."/>
            <person name="Terashima K."/>
            <person name="Hibbett D.S."/>
            <person name="Grigoriev I.V."/>
        </authorList>
    </citation>
    <scope>NUCLEOTIDE SEQUENCE</scope>
    <source>
        <strain evidence="4">TFB10291</strain>
    </source>
</reference>
<organism evidence="4 5">
    <name type="scientific">Lentinula aff. detonsa</name>
    <dbReference type="NCBI Taxonomy" id="2804958"/>
    <lineage>
        <taxon>Eukaryota</taxon>
        <taxon>Fungi</taxon>
        <taxon>Dikarya</taxon>
        <taxon>Basidiomycota</taxon>
        <taxon>Agaricomycotina</taxon>
        <taxon>Agaricomycetes</taxon>
        <taxon>Agaricomycetidae</taxon>
        <taxon>Agaricales</taxon>
        <taxon>Marasmiineae</taxon>
        <taxon>Omphalotaceae</taxon>
        <taxon>Lentinula</taxon>
    </lineage>
</organism>